<accession>A0ACB0IJE9</accession>
<organism evidence="1 2">
    <name type="scientific">Trifolium pratense</name>
    <name type="common">Red clover</name>
    <dbReference type="NCBI Taxonomy" id="57577"/>
    <lineage>
        <taxon>Eukaryota</taxon>
        <taxon>Viridiplantae</taxon>
        <taxon>Streptophyta</taxon>
        <taxon>Embryophyta</taxon>
        <taxon>Tracheophyta</taxon>
        <taxon>Spermatophyta</taxon>
        <taxon>Magnoliopsida</taxon>
        <taxon>eudicotyledons</taxon>
        <taxon>Gunneridae</taxon>
        <taxon>Pentapetalae</taxon>
        <taxon>rosids</taxon>
        <taxon>fabids</taxon>
        <taxon>Fabales</taxon>
        <taxon>Fabaceae</taxon>
        <taxon>Papilionoideae</taxon>
        <taxon>50 kb inversion clade</taxon>
        <taxon>NPAAA clade</taxon>
        <taxon>Hologalegina</taxon>
        <taxon>IRL clade</taxon>
        <taxon>Trifolieae</taxon>
        <taxon>Trifolium</taxon>
    </lineage>
</organism>
<evidence type="ECO:0000313" key="2">
    <source>
        <dbReference type="Proteomes" id="UP001177021"/>
    </source>
</evidence>
<gene>
    <name evidence="1" type="ORF">MILVUS5_LOCUS3672</name>
</gene>
<dbReference type="Proteomes" id="UP001177021">
    <property type="component" value="Unassembled WGS sequence"/>
</dbReference>
<evidence type="ECO:0000313" key="1">
    <source>
        <dbReference type="EMBL" id="CAJ2632344.1"/>
    </source>
</evidence>
<comment type="caution">
    <text evidence="1">The sequence shown here is derived from an EMBL/GenBank/DDBJ whole genome shotgun (WGS) entry which is preliminary data.</text>
</comment>
<protein>
    <submittedName>
        <fullName evidence="1">Uncharacterized protein</fullName>
    </submittedName>
</protein>
<dbReference type="EMBL" id="CASHSV030000001">
    <property type="protein sequence ID" value="CAJ2632344.1"/>
    <property type="molecule type" value="Genomic_DNA"/>
</dbReference>
<name>A0ACB0IJE9_TRIPR</name>
<keyword evidence="2" id="KW-1185">Reference proteome</keyword>
<reference evidence="1" key="1">
    <citation type="submission" date="2023-10" db="EMBL/GenBank/DDBJ databases">
        <authorList>
            <person name="Rodriguez Cubillos JULIANA M."/>
            <person name="De Vega J."/>
        </authorList>
    </citation>
    <scope>NUCLEOTIDE SEQUENCE</scope>
</reference>
<sequence>MATEEAQPEQPLSLASPTRDNIHNDDIHINKLFFKGSGRFCFIFHFGLNSMCSFGWKNPTRKNITDQDGANNCKALCLEAWWL</sequence>
<proteinExistence type="predicted"/>